<dbReference type="PANTHER" id="PTHR46481:SF8">
    <property type="entry name" value="ZINC FINGER BED DOMAIN-CONTAINING PROTEIN RICESLEEPER 1-LIKE"/>
    <property type="match status" value="1"/>
</dbReference>
<gene>
    <name evidence="10" type="ORF">GH714_041752</name>
</gene>
<dbReference type="SUPFAM" id="SSF53098">
    <property type="entry name" value="Ribonuclease H-like"/>
    <property type="match status" value="1"/>
</dbReference>
<evidence type="ECO:0000256" key="6">
    <source>
        <dbReference type="ARBA" id="ARBA00023163"/>
    </source>
</evidence>
<keyword evidence="6" id="KW-0804">Transcription</keyword>
<evidence type="ECO:0000256" key="7">
    <source>
        <dbReference type="PROSITE-ProRule" id="PRU00027"/>
    </source>
</evidence>
<dbReference type="InterPro" id="IPR003656">
    <property type="entry name" value="Znf_BED"/>
</dbReference>
<proteinExistence type="predicted"/>
<dbReference type="InterPro" id="IPR052035">
    <property type="entry name" value="ZnF_BED_domain_contain"/>
</dbReference>
<dbReference type="InterPro" id="IPR036236">
    <property type="entry name" value="Znf_C2H2_sf"/>
</dbReference>
<keyword evidence="1" id="KW-0479">Metal-binding</keyword>
<dbReference type="SMART" id="SM00614">
    <property type="entry name" value="ZnF_BED"/>
    <property type="match status" value="1"/>
</dbReference>
<dbReference type="Pfam" id="PF02892">
    <property type="entry name" value="zf-BED"/>
    <property type="match status" value="1"/>
</dbReference>
<keyword evidence="4" id="KW-0805">Transcription regulation</keyword>
<dbReference type="Pfam" id="PF14372">
    <property type="entry name" value="hAT-like_RNase-H"/>
    <property type="match status" value="1"/>
</dbReference>
<comment type="caution">
    <text evidence="10">The sequence shown here is derived from an EMBL/GenBank/DDBJ whole genome shotgun (WGS) entry which is preliminary data.</text>
</comment>
<dbReference type="GO" id="GO:0008270">
    <property type="term" value="F:zinc ion binding"/>
    <property type="evidence" value="ECO:0007669"/>
    <property type="project" value="UniProtKB-KW"/>
</dbReference>
<dbReference type="InterPro" id="IPR012337">
    <property type="entry name" value="RNaseH-like_sf"/>
</dbReference>
<organism evidence="10 11">
    <name type="scientific">Hevea brasiliensis</name>
    <name type="common">Para rubber tree</name>
    <name type="synonym">Siphonia brasiliensis</name>
    <dbReference type="NCBI Taxonomy" id="3981"/>
    <lineage>
        <taxon>Eukaryota</taxon>
        <taxon>Viridiplantae</taxon>
        <taxon>Streptophyta</taxon>
        <taxon>Embryophyta</taxon>
        <taxon>Tracheophyta</taxon>
        <taxon>Spermatophyta</taxon>
        <taxon>Magnoliopsida</taxon>
        <taxon>eudicotyledons</taxon>
        <taxon>Gunneridae</taxon>
        <taxon>Pentapetalae</taxon>
        <taxon>rosids</taxon>
        <taxon>fabids</taxon>
        <taxon>Malpighiales</taxon>
        <taxon>Euphorbiaceae</taxon>
        <taxon>Crotonoideae</taxon>
        <taxon>Micrandreae</taxon>
        <taxon>Hevea</taxon>
    </lineage>
</organism>
<keyword evidence="3" id="KW-0862">Zinc</keyword>
<dbReference type="Proteomes" id="UP000467840">
    <property type="component" value="Chromosome 15"/>
</dbReference>
<evidence type="ECO:0000256" key="4">
    <source>
        <dbReference type="ARBA" id="ARBA00023015"/>
    </source>
</evidence>
<evidence type="ECO:0000313" key="10">
    <source>
        <dbReference type="EMBL" id="KAF2316411.1"/>
    </source>
</evidence>
<dbReference type="InterPro" id="IPR025525">
    <property type="entry name" value="hAT-like_transposase_RNase-H"/>
</dbReference>
<evidence type="ECO:0000313" key="11">
    <source>
        <dbReference type="Proteomes" id="UP000467840"/>
    </source>
</evidence>
<reference evidence="10 11" key="1">
    <citation type="journal article" date="2020" name="Mol. Plant">
        <title>The Chromosome-Based Rubber Tree Genome Provides New Insights into Spurge Genome Evolution and Rubber Biosynthesis.</title>
        <authorList>
            <person name="Liu J."/>
            <person name="Shi C."/>
            <person name="Shi C.C."/>
            <person name="Li W."/>
            <person name="Zhang Q.J."/>
            <person name="Zhang Y."/>
            <person name="Li K."/>
            <person name="Lu H.F."/>
            <person name="Shi C."/>
            <person name="Zhu S.T."/>
            <person name="Xiao Z.Y."/>
            <person name="Nan H."/>
            <person name="Yue Y."/>
            <person name="Zhu X.G."/>
            <person name="Wu Y."/>
            <person name="Hong X.N."/>
            <person name="Fan G.Y."/>
            <person name="Tong Y."/>
            <person name="Zhang D."/>
            <person name="Mao C.L."/>
            <person name="Liu Y.L."/>
            <person name="Hao S.J."/>
            <person name="Liu W.Q."/>
            <person name="Lv M.Q."/>
            <person name="Zhang H.B."/>
            <person name="Liu Y."/>
            <person name="Hu-Tang G.R."/>
            <person name="Wang J.P."/>
            <person name="Wang J.H."/>
            <person name="Sun Y.H."/>
            <person name="Ni S.B."/>
            <person name="Chen W.B."/>
            <person name="Zhang X.C."/>
            <person name="Jiao Y.N."/>
            <person name="Eichler E.E."/>
            <person name="Li G.H."/>
            <person name="Liu X."/>
            <person name="Gao L.Z."/>
        </authorList>
    </citation>
    <scope>NUCLEOTIDE SEQUENCE [LARGE SCALE GENOMIC DNA]</scope>
    <source>
        <strain evidence="11">cv. GT1</strain>
        <tissue evidence="10">Leaf</tissue>
    </source>
</reference>
<feature type="compositionally biased region" description="Polar residues" evidence="8">
    <location>
        <begin position="22"/>
        <end position="35"/>
    </location>
</feature>
<keyword evidence="2 7" id="KW-0863">Zinc-finger</keyword>
<evidence type="ECO:0000256" key="8">
    <source>
        <dbReference type="SAM" id="MobiDB-lite"/>
    </source>
</evidence>
<dbReference type="EMBL" id="JAAGAX010000005">
    <property type="protein sequence ID" value="KAF2316411.1"/>
    <property type="molecule type" value="Genomic_DNA"/>
</dbReference>
<accession>A0A6A6MRI6</accession>
<dbReference type="AlphaFoldDB" id="A0A6A6MRI6"/>
<feature type="compositionally biased region" description="Low complexity" evidence="8">
    <location>
        <begin position="36"/>
        <end position="51"/>
    </location>
</feature>
<dbReference type="PANTHER" id="PTHR46481">
    <property type="entry name" value="ZINC FINGER BED DOMAIN-CONTAINING PROTEIN 4"/>
    <property type="match status" value="1"/>
</dbReference>
<feature type="region of interest" description="Disordered" evidence="8">
    <location>
        <begin position="18"/>
        <end position="55"/>
    </location>
</feature>
<dbReference type="PROSITE" id="PS50808">
    <property type="entry name" value="ZF_BED"/>
    <property type="match status" value="1"/>
</dbReference>
<dbReference type="SUPFAM" id="SSF57667">
    <property type="entry name" value="beta-beta-alpha zinc fingers"/>
    <property type="match status" value="1"/>
</dbReference>
<feature type="domain" description="BED-type" evidence="9">
    <location>
        <begin position="60"/>
        <end position="121"/>
    </location>
</feature>
<name>A0A6A6MRI6_HEVBR</name>
<sequence length="656" mass="75312">MLVRLGAVLVTSGLPAGAKQLNMDSSSSGQNDPTNTTDSTQSEQETATSSKSKVKRKPVMLRSTVWDYFTKFKTDNGDTKGKCNYCNKEFCCDPKRNGTTALRNHMNTCKKHPHAIETRQALLDLQPNSNNVEGEVGTLTTWKYDENAIREALVSMIIIDELTFKFVEGEGFREFMRAICPKFKIPSRWTISRDCYLVYVEERSKLKSYLKRNCQRLHKKIINFCPITSHKGDAIGRAIETCLLEWGLDKIFTITVDNASSNDIAISYLKKKLANWGVTVSNSDYLHMRCMAHIVNLVVMDGLKDVGESVLKVRNAVRYIRSSPARLKKFKECVEYEKIDGKSSLCLDVPTRWNSTYLMLNIAQKYERAFERYESQEPMFRLELGENGVPDFHDWSECRKMAEMLSHFYELTLRISGSRYITSNMFFGEISDLAFILNQWVDSTNVEVKNMGDRMKKKFDKYWGDIDKMNKLIYFATVLDPRDKFEYMEFQFCQMHGEEKGEQLFQKVKSSLIDLFNEYKKKYQADCEQISDNTSSQLSSGSGSIINLKPKLYLKHHYKKQKLEKNGGLDSKTELEVYLNEAIQEDKEDFDLLKWSSLTPRIVEALICAQDWTCSSNCPINVEEDLEELEKFEEVLPSVGLTQLGGSSCSTPTLNS</sequence>
<dbReference type="GO" id="GO:0003677">
    <property type="term" value="F:DNA binding"/>
    <property type="evidence" value="ECO:0007669"/>
    <property type="project" value="UniProtKB-KW"/>
</dbReference>
<evidence type="ECO:0000256" key="2">
    <source>
        <dbReference type="ARBA" id="ARBA00022771"/>
    </source>
</evidence>
<keyword evidence="5" id="KW-0238">DNA-binding</keyword>
<evidence type="ECO:0000256" key="5">
    <source>
        <dbReference type="ARBA" id="ARBA00023125"/>
    </source>
</evidence>
<protein>
    <recommendedName>
        <fullName evidence="9">BED-type domain-containing protein</fullName>
    </recommendedName>
</protein>
<keyword evidence="11" id="KW-1185">Reference proteome</keyword>
<evidence type="ECO:0000259" key="9">
    <source>
        <dbReference type="PROSITE" id="PS50808"/>
    </source>
</evidence>
<dbReference type="SUPFAM" id="SSF140996">
    <property type="entry name" value="Hermes dimerisation domain"/>
    <property type="match status" value="1"/>
</dbReference>
<evidence type="ECO:0000256" key="1">
    <source>
        <dbReference type="ARBA" id="ARBA00022723"/>
    </source>
</evidence>
<evidence type="ECO:0000256" key="3">
    <source>
        <dbReference type="ARBA" id="ARBA00022833"/>
    </source>
</evidence>